<organism evidence="1 2">
    <name type="scientific">Sphaerobolus stellatus (strain SS14)</name>
    <dbReference type="NCBI Taxonomy" id="990650"/>
    <lineage>
        <taxon>Eukaryota</taxon>
        <taxon>Fungi</taxon>
        <taxon>Dikarya</taxon>
        <taxon>Basidiomycota</taxon>
        <taxon>Agaricomycotina</taxon>
        <taxon>Agaricomycetes</taxon>
        <taxon>Phallomycetidae</taxon>
        <taxon>Geastrales</taxon>
        <taxon>Sphaerobolaceae</taxon>
        <taxon>Sphaerobolus</taxon>
    </lineage>
</organism>
<dbReference type="EMBL" id="KN837141">
    <property type="protein sequence ID" value="KIJ40802.1"/>
    <property type="molecule type" value="Genomic_DNA"/>
</dbReference>
<evidence type="ECO:0000313" key="1">
    <source>
        <dbReference type="EMBL" id="KIJ40802.1"/>
    </source>
</evidence>
<dbReference type="HOGENOM" id="CLU_085819_1_0_1"/>
<dbReference type="Proteomes" id="UP000054279">
    <property type="component" value="Unassembled WGS sequence"/>
</dbReference>
<keyword evidence="2" id="KW-1185">Reference proteome</keyword>
<dbReference type="AlphaFoldDB" id="A0A0C9VHA5"/>
<name>A0A0C9VHA5_SPHS4</name>
<proteinExistence type="predicted"/>
<evidence type="ECO:0000313" key="2">
    <source>
        <dbReference type="Proteomes" id="UP000054279"/>
    </source>
</evidence>
<gene>
    <name evidence="1" type="ORF">M422DRAFT_256224</name>
</gene>
<reference evidence="1 2" key="1">
    <citation type="submission" date="2014-06" db="EMBL/GenBank/DDBJ databases">
        <title>Evolutionary Origins and Diversification of the Mycorrhizal Mutualists.</title>
        <authorList>
            <consortium name="DOE Joint Genome Institute"/>
            <consortium name="Mycorrhizal Genomics Consortium"/>
            <person name="Kohler A."/>
            <person name="Kuo A."/>
            <person name="Nagy L.G."/>
            <person name="Floudas D."/>
            <person name="Copeland A."/>
            <person name="Barry K.W."/>
            <person name="Cichocki N."/>
            <person name="Veneault-Fourrey C."/>
            <person name="LaButti K."/>
            <person name="Lindquist E.A."/>
            <person name="Lipzen A."/>
            <person name="Lundell T."/>
            <person name="Morin E."/>
            <person name="Murat C."/>
            <person name="Riley R."/>
            <person name="Ohm R."/>
            <person name="Sun H."/>
            <person name="Tunlid A."/>
            <person name="Henrissat B."/>
            <person name="Grigoriev I.V."/>
            <person name="Hibbett D.S."/>
            <person name="Martin F."/>
        </authorList>
    </citation>
    <scope>NUCLEOTIDE SEQUENCE [LARGE SCALE GENOMIC DNA]</scope>
    <source>
        <strain evidence="1 2">SS14</strain>
    </source>
</reference>
<accession>A0A0C9VHA5</accession>
<protein>
    <submittedName>
        <fullName evidence="1">Uncharacterized protein</fullName>
    </submittedName>
</protein>
<sequence length="131" mass="14433">MTTEAEQLNTLELTLAEERMKTERIDSQLQQLIELLNPAKAASEPAPPGNAPSVQVMDEHTPSEMFVGRGFQVRPSNPSDFDSDREKGQSFLNSCSLYFSIAGRTFQDEQAHIRLNPAWASPTLPTGVPSS</sequence>